<feature type="binding site" evidence="14">
    <location>
        <position position="110"/>
    </location>
    <ligand>
        <name>ATP</name>
        <dbReference type="ChEBI" id="CHEBI:30616"/>
    </ligand>
</feature>
<dbReference type="Proteomes" id="UP000183898">
    <property type="component" value="Unassembled WGS sequence"/>
</dbReference>
<dbReference type="GO" id="GO:0061710">
    <property type="term" value="F:L-threonylcarbamoyladenylate synthase"/>
    <property type="evidence" value="ECO:0007669"/>
    <property type="project" value="UniProtKB-EC"/>
</dbReference>
<dbReference type="InterPro" id="IPR010923">
    <property type="entry name" value="T(6)A37_SUA5"/>
</dbReference>
<dbReference type="NCBIfam" id="TIGR00057">
    <property type="entry name" value="L-threonylcarbamoyladenylate synthase"/>
    <property type="match status" value="1"/>
</dbReference>
<dbReference type="SUPFAM" id="SSF55821">
    <property type="entry name" value="YrdC/RibB"/>
    <property type="match status" value="1"/>
</dbReference>
<evidence type="ECO:0000256" key="10">
    <source>
        <dbReference type="ARBA" id="ARBA00022840"/>
    </source>
</evidence>
<dbReference type="InterPro" id="IPR050156">
    <property type="entry name" value="TC-AMP_synthase_SUA5"/>
</dbReference>
<feature type="binding site" evidence="14">
    <location>
        <position position="190"/>
    </location>
    <ligand>
        <name>ATP</name>
        <dbReference type="ChEBI" id="CHEBI:30616"/>
    </ligand>
</feature>
<keyword evidence="5 13" id="KW-0963">Cytoplasm</keyword>
<feature type="binding site" evidence="14">
    <location>
        <position position="60"/>
    </location>
    <ligand>
        <name>L-threonine</name>
        <dbReference type="ChEBI" id="CHEBI:57926"/>
    </ligand>
</feature>
<keyword evidence="7 13" id="KW-0819">tRNA processing</keyword>
<evidence type="ECO:0000256" key="6">
    <source>
        <dbReference type="ARBA" id="ARBA00022679"/>
    </source>
</evidence>
<evidence type="ECO:0000256" key="7">
    <source>
        <dbReference type="ARBA" id="ARBA00022694"/>
    </source>
</evidence>
<keyword evidence="6 13" id="KW-0808">Transferase</keyword>
<proteinExistence type="inferred from homology"/>
<evidence type="ECO:0000313" key="17">
    <source>
        <dbReference type="EMBL" id="SEM97145.1"/>
    </source>
</evidence>
<feature type="binding site" evidence="14">
    <location>
        <position position="136"/>
    </location>
    <ligand>
        <name>L-threonine</name>
        <dbReference type="ChEBI" id="CHEBI:57926"/>
    </ligand>
</feature>
<dbReference type="InterPro" id="IPR005145">
    <property type="entry name" value="Sua5_C"/>
</dbReference>
<feature type="binding site" evidence="14">
    <location>
        <position position="51"/>
    </location>
    <ligand>
        <name>ATP</name>
        <dbReference type="ChEBI" id="CHEBI:30616"/>
    </ligand>
</feature>
<dbReference type="RefSeq" id="WP_074743998.1">
    <property type="nucleotide sequence ID" value="NZ_FOCT01000002.1"/>
</dbReference>
<evidence type="ECO:0000256" key="11">
    <source>
        <dbReference type="ARBA" id="ARBA00029774"/>
    </source>
</evidence>
<dbReference type="InterPro" id="IPR038385">
    <property type="entry name" value="Sua5/YwlC_C"/>
</dbReference>
<evidence type="ECO:0000256" key="1">
    <source>
        <dbReference type="ARBA" id="ARBA00004496"/>
    </source>
</evidence>
<comment type="similarity">
    <text evidence="2 13">Belongs to the SUA5 family.</text>
</comment>
<dbReference type="PIRSF" id="PIRSF004930">
    <property type="entry name" value="Tln_factor_SUA5"/>
    <property type="match status" value="1"/>
</dbReference>
<dbReference type="GO" id="GO:0003725">
    <property type="term" value="F:double-stranded RNA binding"/>
    <property type="evidence" value="ECO:0007669"/>
    <property type="project" value="UniProtKB-UniRule"/>
</dbReference>
<dbReference type="PANTHER" id="PTHR17490">
    <property type="entry name" value="SUA5"/>
    <property type="match status" value="1"/>
</dbReference>
<dbReference type="InterPro" id="IPR017945">
    <property type="entry name" value="DHBP_synth_RibB-like_a/b_dom"/>
</dbReference>
<evidence type="ECO:0000256" key="12">
    <source>
        <dbReference type="ARBA" id="ARBA00048366"/>
    </source>
</evidence>
<dbReference type="Gene3D" id="3.40.50.11030">
    <property type="entry name" value="Threonylcarbamoyl-AMP synthase, C-terminal domain"/>
    <property type="match status" value="1"/>
</dbReference>
<keyword evidence="9 13" id="KW-0547">Nucleotide-binding</keyword>
<feature type="domain" description="YrdC-like" evidence="16">
    <location>
        <begin position="6"/>
        <end position="194"/>
    </location>
</feature>
<protein>
    <recommendedName>
        <fullName evidence="4 13">Threonylcarbamoyl-AMP synthase</fullName>
        <shortName evidence="13">TC-AMP synthase</shortName>
        <ecNumber evidence="3 13">2.7.7.87</ecNumber>
    </recommendedName>
    <alternativeName>
        <fullName evidence="11 13">L-threonylcarbamoyladenylate synthase</fullName>
    </alternativeName>
</protein>
<dbReference type="GO" id="GO:0005737">
    <property type="term" value="C:cytoplasm"/>
    <property type="evidence" value="ECO:0007669"/>
    <property type="project" value="UniProtKB-SubCell"/>
</dbReference>
<comment type="catalytic activity">
    <reaction evidence="12 13">
        <text>L-threonine + hydrogencarbonate + ATP = L-threonylcarbamoyladenylate + diphosphate + H2O</text>
        <dbReference type="Rhea" id="RHEA:36407"/>
        <dbReference type="ChEBI" id="CHEBI:15377"/>
        <dbReference type="ChEBI" id="CHEBI:17544"/>
        <dbReference type="ChEBI" id="CHEBI:30616"/>
        <dbReference type="ChEBI" id="CHEBI:33019"/>
        <dbReference type="ChEBI" id="CHEBI:57926"/>
        <dbReference type="ChEBI" id="CHEBI:73682"/>
        <dbReference type="EC" id="2.7.7.87"/>
    </reaction>
</comment>
<dbReference type="FunFam" id="3.90.870.10:FF:000009">
    <property type="entry name" value="Threonylcarbamoyl-AMP synthase, putative"/>
    <property type="match status" value="1"/>
</dbReference>
<gene>
    <name evidence="17" type="ORF">SAMN05216404_10225</name>
</gene>
<feature type="region of interest" description="Disordered" evidence="15">
    <location>
        <begin position="337"/>
        <end position="364"/>
    </location>
</feature>
<evidence type="ECO:0000256" key="2">
    <source>
        <dbReference type="ARBA" id="ARBA00007663"/>
    </source>
</evidence>
<dbReference type="Gene3D" id="3.90.870.10">
    <property type="entry name" value="DHBP synthase"/>
    <property type="match status" value="1"/>
</dbReference>
<evidence type="ECO:0000259" key="16">
    <source>
        <dbReference type="PROSITE" id="PS51163"/>
    </source>
</evidence>
<evidence type="ECO:0000313" key="18">
    <source>
        <dbReference type="Proteomes" id="UP000183898"/>
    </source>
</evidence>
<evidence type="ECO:0000256" key="5">
    <source>
        <dbReference type="ARBA" id="ARBA00022490"/>
    </source>
</evidence>
<feature type="binding site" evidence="14">
    <location>
        <position position="138"/>
    </location>
    <ligand>
        <name>ATP</name>
        <dbReference type="ChEBI" id="CHEBI:30616"/>
    </ligand>
</feature>
<evidence type="ECO:0000256" key="4">
    <source>
        <dbReference type="ARBA" id="ARBA00015492"/>
    </source>
</evidence>
<dbReference type="PROSITE" id="PS51163">
    <property type="entry name" value="YRDC"/>
    <property type="match status" value="1"/>
</dbReference>
<feature type="binding site" evidence="14">
    <location>
        <position position="227"/>
    </location>
    <ligand>
        <name>ATP</name>
        <dbReference type="ChEBI" id="CHEBI:30616"/>
    </ligand>
</feature>
<comment type="function">
    <text evidence="13">Required for the formation of a threonylcarbamoyl group on adenosine at position 37 (t(6)A37) in tRNAs that read codons beginning with adenine.</text>
</comment>
<dbReference type="Pfam" id="PF01300">
    <property type="entry name" value="Sua5_yciO_yrdC"/>
    <property type="match status" value="1"/>
</dbReference>
<dbReference type="Pfam" id="PF03481">
    <property type="entry name" value="Sua5_C"/>
    <property type="match status" value="1"/>
</dbReference>
<organism evidence="17 18">
    <name type="scientific">Nitrosospira multiformis</name>
    <dbReference type="NCBI Taxonomy" id="1231"/>
    <lineage>
        <taxon>Bacteria</taxon>
        <taxon>Pseudomonadati</taxon>
        <taxon>Pseudomonadota</taxon>
        <taxon>Betaproteobacteria</taxon>
        <taxon>Nitrosomonadales</taxon>
        <taxon>Nitrosomonadaceae</taxon>
        <taxon>Nitrosospira</taxon>
    </lineage>
</organism>
<comment type="subcellular location">
    <subcellularLocation>
        <location evidence="1 13">Cytoplasm</location>
    </subcellularLocation>
</comment>
<feature type="binding site" evidence="14">
    <location>
        <position position="28"/>
    </location>
    <ligand>
        <name>L-threonine</name>
        <dbReference type="ChEBI" id="CHEBI:57926"/>
    </ligand>
</feature>
<keyword evidence="8 13" id="KW-0548">Nucleotidyltransferase</keyword>
<reference evidence="17 18" key="1">
    <citation type="submission" date="2016-10" db="EMBL/GenBank/DDBJ databases">
        <authorList>
            <person name="de Groot N.N."/>
        </authorList>
    </citation>
    <scope>NUCLEOTIDE SEQUENCE [LARGE SCALE GENOMIC DNA]</scope>
    <source>
        <strain evidence="17 18">Nl18</strain>
    </source>
</reference>
<feature type="binding site" evidence="14">
    <location>
        <position position="114"/>
    </location>
    <ligand>
        <name>L-threonine</name>
        <dbReference type="ChEBI" id="CHEBI:57926"/>
    </ligand>
</feature>
<evidence type="ECO:0000256" key="13">
    <source>
        <dbReference type="PIRNR" id="PIRNR004930"/>
    </source>
</evidence>
<dbReference type="GO" id="GO:0005524">
    <property type="term" value="F:ATP binding"/>
    <property type="evidence" value="ECO:0007669"/>
    <property type="project" value="UniProtKB-UniRule"/>
</dbReference>
<dbReference type="InterPro" id="IPR006070">
    <property type="entry name" value="Sua5-like_dom"/>
</dbReference>
<evidence type="ECO:0000256" key="3">
    <source>
        <dbReference type="ARBA" id="ARBA00012584"/>
    </source>
</evidence>
<dbReference type="AlphaFoldDB" id="A0A1H8CQ48"/>
<dbReference type="GO" id="GO:0008033">
    <property type="term" value="P:tRNA processing"/>
    <property type="evidence" value="ECO:0007669"/>
    <property type="project" value="UniProtKB-KW"/>
</dbReference>
<evidence type="ECO:0000256" key="9">
    <source>
        <dbReference type="ARBA" id="ARBA00022741"/>
    </source>
</evidence>
<feature type="binding site" evidence="14">
    <location>
        <position position="176"/>
    </location>
    <ligand>
        <name>L-threonine</name>
        <dbReference type="ChEBI" id="CHEBI:57926"/>
    </ligand>
</feature>
<dbReference type="EC" id="2.7.7.87" evidence="3 13"/>
<dbReference type="PANTHER" id="PTHR17490:SF16">
    <property type="entry name" value="THREONYLCARBAMOYL-AMP SYNTHASE"/>
    <property type="match status" value="1"/>
</dbReference>
<evidence type="ECO:0000256" key="15">
    <source>
        <dbReference type="SAM" id="MobiDB-lite"/>
    </source>
</evidence>
<dbReference type="GO" id="GO:0000049">
    <property type="term" value="F:tRNA binding"/>
    <property type="evidence" value="ECO:0007669"/>
    <property type="project" value="TreeGrafter"/>
</dbReference>
<evidence type="ECO:0000256" key="8">
    <source>
        <dbReference type="ARBA" id="ARBA00022695"/>
    </source>
</evidence>
<keyword evidence="10 13" id="KW-0067">ATP-binding</keyword>
<dbReference type="EMBL" id="FOCT01000002">
    <property type="protein sequence ID" value="SEM97145.1"/>
    <property type="molecule type" value="Genomic_DNA"/>
</dbReference>
<accession>A0A1H8CQ48</accession>
<dbReference type="GO" id="GO:0006450">
    <property type="term" value="P:regulation of translational fidelity"/>
    <property type="evidence" value="ECO:0007669"/>
    <property type="project" value="TreeGrafter"/>
</dbReference>
<feature type="binding site" evidence="14">
    <location>
        <position position="146"/>
    </location>
    <ligand>
        <name>ATP</name>
        <dbReference type="ChEBI" id="CHEBI:30616"/>
    </ligand>
</feature>
<sequence>MPPASHSEIDAVAALLKKGGVVAFPTETVYGLGAEVSNPSAVARIFEIKRRPLDHPLIVHFADASRLSHWAREVPQQAWRLAECFWPGPLTLILPRSRHVPENVTGGQDTVGLRVPDHPVALALLRELGPDRALAAPSANRFGHVSPTTAAHVREEFGDELDMVLDGGPCQVGLESTIVGFEGQTAVILRPGGIQLAALAEVLDGNVVLSQEAERSVRVPGALPSHYAPVTPLELLPADHLWQRALELEAKGRQVAVMGWRRREHSLPRHRPENELVVFSAMPEEPEEYARQLYATLRRFDREHFDRLLVEKPPETAAWVAIADRLQRASSRTYSGANAVLTGEQSSSSRTREDENETIYGQTG</sequence>
<name>A0A1H8CQ48_9PROT</name>
<evidence type="ECO:0000256" key="14">
    <source>
        <dbReference type="PIRSR" id="PIRSR004930-1"/>
    </source>
</evidence>